<feature type="region of interest" description="Disordered" evidence="1">
    <location>
        <begin position="1"/>
        <end position="64"/>
    </location>
</feature>
<evidence type="ECO:0000313" key="2">
    <source>
        <dbReference type="EMBL" id="SOR30608.1"/>
    </source>
</evidence>
<feature type="region of interest" description="Disordered" evidence="1">
    <location>
        <begin position="232"/>
        <end position="252"/>
    </location>
</feature>
<dbReference type="AlphaFoldDB" id="A0A2N9ATI3"/>
<reference evidence="3" key="1">
    <citation type="submission" date="2017-10" db="EMBL/GenBank/DDBJ databases">
        <authorList>
            <person name="Regsiter A."/>
            <person name="William W."/>
        </authorList>
    </citation>
    <scope>NUCLEOTIDE SEQUENCE [LARGE SCALE GENOMIC DNA]</scope>
</reference>
<organism evidence="2 3">
    <name type="scientific">Methylorubrum extorquens</name>
    <name type="common">Methylobacterium dichloromethanicum</name>
    <name type="synonym">Methylobacterium extorquens</name>
    <dbReference type="NCBI Taxonomy" id="408"/>
    <lineage>
        <taxon>Bacteria</taxon>
        <taxon>Pseudomonadati</taxon>
        <taxon>Pseudomonadota</taxon>
        <taxon>Alphaproteobacteria</taxon>
        <taxon>Hyphomicrobiales</taxon>
        <taxon>Methylobacteriaceae</taxon>
        <taxon>Methylorubrum</taxon>
    </lineage>
</organism>
<evidence type="ECO:0000256" key="1">
    <source>
        <dbReference type="SAM" id="MobiDB-lite"/>
    </source>
</evidence>
<accession>A0A2N9ATI3</accession>
<dbReference type="EMBL" id="LT962688">
    <property type="protein sequence ID" value="SOR30608.1"/>
    <property type="molecule type" value="Genomic_DNA"/>
</dbReference>
<name>A0A2N9ATI3_METEX</name>
<protein>
    <submittedName>
        <fullName evidence="2">Uncharacterized protein</fullName>
    </submittedName>
</protein>
<dbReference type="Proteomes" id="UP000233769">
    <property type="component" value="Chromosome tk0001"/>
</dbReference>
<gene>
    <name evidence="2" type="ORF">TK0001_4006</name>
</gene>
<sequence length="252" mass="27606">MERGRVRPPGSSVMVEGHRTGPVPGEALAEDGVGGSVSAGLEAPSLPVPKETGEQDAAATQAPVQHPTWSTFTVRGVSYAFGHLVDFEFTCKDSDGADCLVLVTFTDHVFTRDPVPGDSNADAFPNCSRTPYGLVCPVRHRMSLRLRDIIEQVAGRKVWSLYAGDRYAQVPVLDDEGAEVLYAVIFSLDPFKGTKHHLRMLVRSAYVCDVEPPDTYGEVKFSNLVKLRMTNKHPRKVTDRGRKKPKMPRTGG</sequence>
<proteinExistence type="predicted"/>
<evidence type="ECO:0000313" key="3">
    <source>
        <dbReference type="Proteomes" id="UP000233769"/>
    </source>
</evidence>